<keyword evidence="3" id="KW-0064">Aspartyl protease</keyword>
<evidence type="ECO:0000256" key="2">
    <source>
        <dbReference type="ARBA" id="ARBA00022670"/>
    </source>
</evidence>
<keyword evidence="4" id="KW-0378">Hydrolase</keyword>
<proteinExistence type="inferred from homology"/>
<accession>A0A8J7WKN4</accession>
<dbReference type="GO" id="GO:0016485">
    <property type="term" value="P:protein processing"/>
    <property type="evidence" value="ECO:0007669"/>
    <property type="project" value="TreeGrafter"/>
</dbReference>
<evidence type="ECO:0000256" key="1">
    <source>
        <dbReference type="ARBA" id="ARBA00006814"/>
    </source>
</evidence>
<dbReference type="GO" id="GO:0008047">
    <property type="term" value="F:enzyme activator activity"/>
    <property type="evidence" value="ECO:0007669"/>
    <property type="project" value="InterPro"/>
</dbReference>
<keyword evidence="2 5" id="KW-0645">Protease</keyword>
<dbReference type="Gene3D" id="3.40.50.1450">
    <property type="entry name" value="HybD-like"/>
    <property type="match status" value="1"/>
</dbReference>
<evidence type="ECO:0000256" key="4">
    <source>
        <dbReference type="ARBA" id="ARBA00022801"/>
    </source>
</evidence>
<dbReference type="PRINTS" id="PR00446">
    <property type="entry name" value="HYDRGNUPTAKE"/>
</dbReference>
<dbReference type="RefSeq" id="WP_211463215.1">
    <property type="nucleotide sequence ID" value="NZ_JAGSXH010000001.1"/>
</dbReference>
<dbReference type="EMBL" id="JAGSXH010000001">
    <property type="protein sequence ID" value="MBS2961487.1"/>
    <property type="molecule type" value="Genomic_DNA"/>
</dbReference>
<reference evidence="5" key="1">
    <citation type="submission" date="2021-04" db="EMBL/GenBank/DDBJ databases">
        <title>Genome based classification of Actinospica acidithermotolerans sp. nov., an actinobacterium isolated from an Indonesian hot spring.</title>
        <authorList>
            <person name="Kusuma A.B."/>
            <person name="Putra K.E."/>
            <person name="Nafisah S."/>
            <person name="Loh J."/>
            <person name="Nouioui I."/>
            <person name="Goodfellow M."/>
        </authorList>
    </citation>
    <scope>NUCLEOTIDE SEQUENCE</scope>
    <source>
        <strain evidence="5">DSM 45618</strain>
    </source>
</reference>
<keyword evidence="6" id="KW-1185">Reference proteome</keyword>
<organism evidence="5 6">
    <name type="scientific">Actinocrinis puniceicyclus</name>
    <dbReference type="NCBI Taxonomy" id="977794"/>
    <lineage>
        <taxon>Bacteria</taxon>
        <taxon>Bacillati</taxon>
        <taxon>Actinomycetota</taxon>
        <taxon>Actinomycetes</taxon>
        <taxon>Catenulisporales</taxon>
        <taxon>Actinospicaceae</taxon>
        <taxon>Actinocrinis</taxon>
    </lineage>
</organism>
<dbReference type="NCBIfam" id="TIGR00072">
    <property type="entry name" value="hydrog_prot"/>
    <property type="match status" value="1"/>
</dbReference>
<dbReference type="GO" id="GO:0004190">
    <property type="term" value="F:aspartic-type endopeptidase activity"/>
    <property type="evidence" value="ECO:0007669"/>
    <property type="project" value="UniProtKB-KW"/>
</dbReference>
<evidence type="ECO:0000313" key="6">
    <source>
        <dbReference type="Proteomes" id="UP000677913"/>
    </source>
</evidence>
<dbReference type="PANTHER" id="PTHR30302:SF1">
    <property type="entry name" value="HYDROGENASE 2 MATURATION PROTEASE"/>
    <property type="match status" value="1"/>
</dbReference>
<dbReference type="SUPFAM" id="SSF53163">
    <property type="entry name" value="HybD-like"/>
    <property type="match status" value="1"/>
</dbReference>
<comment type="similarity">
    <text evidence="1">Belongs to the peptidase A31 family.</text>
</comment>
<dbReference type="PANTHER" id="PTHR30302">
    <property type="entry name" value="HYDROGENASE 1 MATURATION PROTEASE"/>
    <property type="match status" value="1"/>
</dbReference>
<evidence type="ECO:0000313" key="5">
    <source>
        <dbReference type="EMBL" id="MBS2961487.1"/>
    </source>
</evidence>
<dbReference type="InterPro" id="IPR023430">
    <property type="entry name" value="Pept_HybD-like_dom_sf"/>
</dbReference>
<dbReference type="AlphaFoldDB" id="A0A8J7WKN4"/>
<dbReference type="Pfam" id="PF01750">
    <property type="entry name" value="HycI"/>
    <property type="match status" value="1"/>
</dbReference>
<sequence>MTANSAAGMERAAHGAAADCRTVVAGIGNILLGDDGFGVEVARRLSGRALPPGVEVSDVGIRSVHLAFDLLDGCRLLILADASARGETPGTVTLLEVDPATPGPGGPDGDMAAFDAHGLGPDAVLGLLGSLGARVGRILAVVCEPADTEPGIGLSPPVAAAVDAAAELIERLVAELPAERR</sequence>
<comment type="caution">
    <text evidence="5">The sequence shown here is derived from an EMBL/GenBank/DDBJ whole genome shotgun (WGS) entry which is preliminary data.</text>
</comment>
<dbReference type="Proteomes" id="UP000677913">
    <property type="component" value="Unassembled WGS sequence"/>
</dbReference>
<evidence type="ECO:0000256" key="3">
    <source>
        <dbReference type="ARBA" id="ARBA00022750"/>
    </source>
</evidence>
<protein>
    <submittedName>
        <fullName evidence="5">Hydrogenase maturation protease</fullName>
    </submittedName>
</protein>
<gene>
    <name evidence="5" type="ORF">KGA66_00415</name>
</gene>
<name>A0A8J7WKN4_9ACTN</name>
<dbReference type="InterPro" id="IPR000671">
    <property type="entry name" value="Peptidase_A31"/>
</dbReference>